<keyword evidence="3" id="KW-0479">Metal-binding</keyword>
<feature type="domain" description="C2H2-type" evidence="13">
    <location>
        <begin position="458"/>
        <end position="485"/>
    </location>
</feature>
<feature type="domain" description="C2H2-type" evidence="13">
    <location>
        <begin position="486"/>
        <end position="513"/>
    </location>
</feature>
<feature type="region of interest" description="Disordered" evidence="12">
    <location>
        <begin position="21"/>
        <end position="40"/>
    </location>
</feature>
<dbReference type="FunFam" id="3.30.160.60:FF:000100">
    <property type="entry name" value="Zinc finger 45-like"/>
    <property type="match status" value="1"/>
</dbReference>
<dbReference type="FunFam" id="3.30.160.60:FF:000269">
    <property type="entry name" value="Zinc finger protein 287"/>
    <property type="match status" value="1"/>
</dbReference>
<keyword evidence="5 11" id="KW-0863">Zinc-finger</keyword>
<feature type="domain" description="C2H2-type" evidence="13">
    <location>
        <begin position="216"/>
        <end position="243"/>
    </location>
</feature>
<dbReference type="FunFam" id="3.30.160.60:FF:002343">
    <property type="entry name" value="Zinc finger protein 33A"/>
    <property type="match status" value="2"/>
</dbReference>
<evidence type="ECO:0000256" key="4">
    <source>
        <dbReference type="ARBA" id="ARBA00022737"/>
    </source>
</evidence>
<feature type="region of interest" description="Disordered" evidence="12">
    <location>
        <begin position="332"/>
        <end position="357"/>
    </location>
</feature>
<evidence type="ECO:0000256" key="2">
    <source>
        <dbReference type="ARBA" id="ARBA00006991"/>
    </source>
</evidence>
<feature type="domain" description="C2H2-type" evidence="13">
    <location>
        <begin position="244"/>
        <end position="271"/>
    </location>
</feature>
<keyword evidence="7" id="KW-0805">Transcription regulation</keyword>
<keyword evidence="4" id="KW-0677">Repeat</keyword>
<gene>
    <name evidence="15" type="primary">LOC116938860</name>
</gene>
<reference evidence="15" key="1">
    <citation type="submission" date="2025-08" db="UniProtKB">
        <authorList>
            <consortium name="RefSeq"/>
        </authorList>
    </citation>
    <scope>IDENTIFICATION</scope>
    <source>
        <tissue evidence="15">Sperm</tissue>
    </source>
</reference>
<evidence type="ECO:0000259" key="13">
    <source>
        <dbReference type="PROSITE" id="PS50157"/>
    </source>
</evidence>
<dbReference type="Proteomes" id="UP001318040">
    <property type="component" value="Chromosome 4"/>
</dbReference>
<evidence type="ECO:0000256" key="11">
    <source>
        <dbReference type="PROSITE-ProRule" id="PRU00042"/>
    </source>
</evidence>
<comment type="subcellular location">
    <subcellularLocation>
        <location evidence="1">Nucleus</location>
    </subcellularLocation>
</comment>
<evidence type="ECO:0000313" key="14">
    <source>
        <dbReference type="Proteomes" id="UP001318040"/>
    </source>
</evidence>
<evidence type="ECO:0000256" key="6">
    <source>
        <dbReference type="ARBA" id="ARBA00022833"/>
    </source>
</evidence>
<keyword evidence="14" id="KW-1185">Reference proteome</keyword>
<name>A0AAJ7SNA0_PETMA</name>
<keyword evidence="6" id="KW-0862">Zinc</keyword>
<feature type="domain" description="C2H2-type" evidence="13">
    <location>
        <begin position="373"/>
        <end position="400"/>
    </location>
</feature>
<accession>A0AAJ7SNA0</accession>
<dbReference type="PANTHER" id="PTHR24393">
    <property type="entry name" value="ZINC FINGER PROTEIN"/>
    <property type="match status" value="1"/>
</dbReference>
<dbReference type="Gene3D" id="3.30.160.60">
    <property type="entry name" value="Classic Zinc Finger"/>
    <property type="match status" value="9"/>
</dbReference>
<feature type="domain" description="C2H2-type" evidence="13">
    <location>
        <begin position="160"/>
        <end position="187"/>
    </location>
</feature>
<sequence length="515" mass="57302">MPPIRLLSTFCLAENERWSNPWHSHQGTRESGGNPLRTGGRTYIFHAYRLPSRESNPGTEREARGADSRLPGAVSVKQECEETPSIGTWVGKVMGVNRRSRRKPMQNRGRTYRLLTERRPSRESNSGDSCCETQQALPHHPAAPCVAETADGTGQRQKPFQCFLCPYNTDHRSNLQRHLKTHTGERPYVCRECGKAFTQSSNLRKHRRTHSGERPYACIECGKAFAYRHTLRGHARTHSGERPHACSECGKTFADVTNLKRHERTHATGAASAEAPLGCDRGLLEPRRRTKRREATAETARTAEEKPHACFSCGEGFCRPAEFTQHAERRLPEGAGEEGCAADASDDDVDGSTDEVGASAGPAVALRAGAKPHVCRECAKSFANASGLRRHGRTHVGHRPHVCAACGKSFSQSGNLRAHERAHTGGRPHACRECGRAFSYPHALRRHARSAHATERPHRCTECGKAFSDFSYLKTHRRYHAGEKPHRCALCSKSFVQLGDLRRHEKIHARTETCK</sequence>
<dbReference type="KEGG" id="pmrn:116938860"/>
<dbReference type="FunFam" id="3.30.160.60:FF:000931">
    <property type="entry name" value="zinc finger protein 697"/>
    <property type="match status" value="1"/>
</dbReference>
<dbReference type="Pfam" id="PF00096">
    <property type="entry name" value="zf-C2H2"/>
    <property type="match status" value="7"/>
</dbReference>
<evidence type="ECO:0000256" key="3">
    <source>
        <dbReference type="ARBA" id="ARBA00022723"/>
    </source>
</evidence>
<keyword evidence="8" id="KW-0238">DNA-binding</keyword>
<evidence type="ECO:0000256" key="8">
    <source>
        <dbReference type="ARBA" id="ARBA00023125"/>
    </source>
</evidence>
<feature type="compositionally biased region" description="Acidic residues" evidence="12">
    <location>
        <begin position="344"/>
        <end position="353"/>
    </location>
</feature>
<evidence type="ECO:0000256" key="12">
    <source>
        <dbReference type="SAM" id="MobiDB-lite"/>
    </source>
</evidence>
<feature type="domain" description="C2H2-type" evidence="13">
    <location>
        <begin position="188"/>
        <end position="215"/>
    </location>
</feature>
<feature type="domain" description="C2H2-type" evidence="13">
    <location>
        <begin position="429"/>
        <end position="457"/>
    </location>
</feature>
<keyword evidence="10" id="KW-0539">Nucleus</keyword>
<dbReference type="GO" id="GO:0008270">
    <property type="term" value="F:zinc ion binding"/>
    <property type="evidence" value="ECO:0007669"/>
    <property type="project" value="UniProtKB-KW"/>
</dbReference>
<feature type="compositionally biased region" description="Polar residues" evidence="12">
    <location>
        <begin position="21"/>
        <end position="31"/>
    </location>
</feature>
<dbReference type="FunFam" id="3.30.160.60:FF:001967">
    <property type="entry name" value="Ras-responsive element-binding protein"/>
    <property type="match status" value="1"/>
</dbReference>
<dbReference type="SMART" id="SM00355">
    <property type="entry name" value="ZnF_C2H2"/>
    <property type="match status" value="10"/>
</dbReference>
<comment type="similarity">
    <text evidence="2">Belongs to the krueppel C2H2-type zinc-finger protein family.</text>
</comment>
<dbReference type="GO" id="GO:0001228">
    <property type="term" value="F:DNA-binding transcription activator activity, RNA polymerase II-specific"/>
    <property type="evidence" value="ECO:0007669"/>
    <property type="project" value="TreeGrafter"/>
</dbReference>
<dbReference type="SUPFAM" id="SSF57667">
    <property type="entry name" value="beta-beta-alpha zinc fingers"/>
    <property type="match status" value="5"/>
</dbReference>
<dbReference type="FunFam" id="3.30.160.60:FF:000012">
    <property type="entry name" value="RB-associated KRAB zinc finger protein-like"/>
    <property type="match status" value="1"/>
</dbReference>
<dbReference type="GO" id="GO:0005634">
    <property type="term" value="C:nucleus"/>
    <property type="evidence" value="ECO:0007669"/>
    <property type="project" value="UniProtKB-SubCell"/>
</dbReference>
<dbReference type="PROSITE" id="PS00028">
    <property type="entry name" value="ZINC_FINGER_C2H2_1"/>
    <property type="match status" value="8"/>
</dbReference>
<dbReference type="AlphaFoldDB" id="A0AAJ7SNA0"/>
<dbReference type="Pfam" id="PF13465">
    <property type="entry name" value="zf-H2C2_2"/>
    <property type="match status" value="1"/>
</dbReference>
<dbReference type="RefSeq" id="XP_032802480.1">
    <property type="nucleotide sequence ID" value="XM_032946589.1"/>
</dbReference>
<evidence type="ECO:0000256" key="1">
    <source>
        <dbReference type="ARBA" id="ARBA00004123"/>
    </source>
</evidence>
<feature type="domain" description="C2H2-type" evidence="13">
    <location>
        <begin position="401"/>
        <end position="428"/>
    </location>
</feature>
<dbReference type="PANTHER" id="PTHR24393:SF34">
    <property type="entry name" value="PR_SET DOMAIN 13"/>
    <property type="match status" value="1"/>
</dbReference>
<dbReference type="InterPro" id="IPR013087">
    <property type="entry name" value="Znf_C2H2_type"/>
</dbReference>
<dbReference type="PROSITE" id="PS50157">
    <property type="entry name" value="ZINC_FINGER_C2H2_2"/>
    <property type="match status" value="9"/>
</dbReference>
<organism evidence="14 15">
    <name type="scientific">Petromyzon marinus</name>
    <name type="common">Sea lamprey</name>
    <dbReference type="NCBI Taxonomy" id="7757"/>
    <lineage>
        <taxon>Eukaryota</taxon>
        <taxon>Metazoa</taxon>
        <taxon>Chordata</taxon>
        <taxon>Craniata</taxon>
        <taxon>Vertebrata</taxon>
        <taxon>Cyclostomata</taxon>
        <taxon>Hyperoartia</taxon>
        <taxon>Petromyzontiformes</taxon>
        <taxon>Petromyzontidae</taxon>
        <taxon>Petromyzon</taxon>
    </lineage>
</organism>
<protein>
    <submittedName>
        <fullName evidence="15">Zinc finger protein 135-like isoform X1</fullName>
    </submittedName>
</protein>
<evidence type="ECO:0000256" key="10">
    <source>
        <dbReference type="ARBA" id="ARBA00023242"/>
    </source>
</evidence>
<evidence type="ECO:0000256" key="7">
    <source>
        <dbReference type="ARBA" id="ARBA00023015"/>
    </source>
</evidence>
<dbReference type="FunFam" id="3.30.160.60:FF:001004">
    <property type="entry name" value="Zinc finger protein 426"/>
    <property type="match status" value="1"/>
</dbReference>
<dbReference type="FunFam" id="3.30.160.60:FF:000495">
    <property type="entry name" value="zinc finger protein 668"/>
    <property type="match status" value="1"/>
</dbReference>
<dbReference type="GO" id="GO:0000978">
    <property type="term" value="F:RNA polymerase II cis-regulatory region sequence-specific DNA binding"/>
    <property type="evidence" value="ECO:0007669"/>
    <property type="project" value="TreeGrafter"/>
</dbReference>
<dbReference type="InterPro" id="IPR036236">
    <property type="entry name" value="Znf_C2H2_sf"/>
</dbReference>
<evidence type="ECO:0000256" key="5">
    <source>
        <dbReference type="ARBA" id="ARBA00022771"/>
    </source>
</evidence>
<evidence type="ECO:0000256" key="9">
    <source>
        <dbReference type="ARBA" id="ARBA00023163"/>
    </source>
</evidence>
<feature type="region of interest" description="Disordered" evidence="12">
    <location>
        <begin position="51"/>
        <end position="70"/>
    </location>
</feature>
<keyword evidence="9" id="KW-0804">Transcription</keyword>
<evidence type="ECO:0000313" key="15">
    <source>
        <dbReference type="RefSeq" id="XP_032802480.1"/>
    </source>
</evidence>
<proteinExistence type="inferred from homology"/>